<dbReference type="EMBL" id="CP019699">
    <property type="protein sequence ID" value="AQS55631.1"/>
    <property type="molecule type" value="Genomic_DNA"/>
</dbReference>
<dbReference type="STRING" id="1471761.B0W44_07390"/>
<evidence type="ECO:0008006" key="4">
    <source>
        <dbReference type="Google" id="ProtNLM"/>
    </source>
</evidence>
<dbReference type="AlphaFoldDB" id="A0A1U9K6H6"/>
<evidence type="ECO:0000313" key="2">
    <source>
        <dbReference type="EMBL" id="AQS57020.1"/>
    </source>
</evidence>
<dbReference type="InterPro" id="IPR003615">
    <property type="entry name" value="HNH_nuc"/>
</dbReference>
<proteinExistence type="predicted"/>
<keyword evidence="3" id="KW-1185">Reference proteome</keyword>
<dbReference type="KEGG" id="ntr:B0W44_15945"/>
<dbReference type="CDD" id="cd00085">
    <property type="entry name" value="HNHc"/>
    <property type="match status" value="1"/>
</dbReference>
<evidence type="ECO:0000313" key="3">
    <source>
        <dbReference type="Proteomes" id="UP000188603"/>
    </source>
</evidence>
<protein>
    <recommendedName>
        <fullName evidence="4">HNH nuclease domain-containing protein</fullName>
    </recommendedName>
</protein>
<dbReference type="RefSeq" id="WP_077719499.1">
    <property type="nucleotide sequence ID" value="NZ_CP019699.1"/>
</dbReference>
<dbReference type="Proteomes" id="UP000188603">
    <property type="component" value="Chromosome"/>
</dbReference>
<sequence length="280" mass="32069">MSVVHDIRQESGGFCEYIDPDTGLRCNQPAPGEPHHIRTRGAGGKDVRENLIHLCGVHHAQIHGGNIDRHHLIVAVARRENKTVDEMYDTLKLIQPENIRPINEPASDPSLEELLTAYVQVEESEQEARWIKGQLLDEMFKRGVKQTWLSSQLGISPAQIRELVKVYRAFPKPEMRIPSLSWYHHRVAANSPDPSKYIQKANDEGLSTRELRKKILEDEGKGRIVRTETEQQLEHAKRIYQQVEEIIRIGGEPADWLKGQMAALFDWPKEVQHDDIATYS</sequence>
<dbReference type="KEGG" id="ntr:B0W44_07390"/>
<accession>A0A1U9K6H6</accession>
<evidence type="ECO:0000313" key="1">
    <source>
        <dbReference type="EMBL" id="AQS55631.1"/>
    </source>
</evidence>
<organism evidence="1 3">
    <name type="scientific">Novibacillus thermophilus</name>
    <dbReference type="NCBI Taxonomy" id="1471761"/>
    <lineage>
        <taxon>Bacteria</taxon>
        <taxon>Bacillati</taxon>
        <taxon>Bacillota</taxon>
        <taxon>Bacilli</taxon>
        <taxon>Bacillales</taxon>
        <taxon>Thermoactinomycetaceae</taxon>
        <taxon>Novibacillus</taxon>
    </lineage>
</organism>
<name>A0A1U9K6H6_9BACL</name>
<reference evidence="1 3" key="1">
    <citation type="journal article" date="2015" name="Int. J. Syst. Evol. Microbiol.">
        <title>Novibacillus thermophilus gen. nov., sp. nov., a Gram-staining-negative and moderately thermophilic member of the family Thermoactinomycetaceae.</title>
        <authorList>
            <person name="Yang G."/>
            <person name="Chen J."/>
            <person name="Zhou S."/>
        </authorList>
    </citation>
    <scope>NUCLEOTIDE SEQUENCE [LARGE SCALE GENOMIC DNA]</scope>
    <source>
        <strain evidence="1 3">SG-1</strain>
    </source>
</reference>
<dbReference type="OrthoDB" id="9779761at2"/>
<reference evidence="1" key="2">
    <citation type="submission" date="2017-02" db="EMBL/GenBank/DDBJ databases">
        <authorList>
            <person name="Peterson S.W."/>
        </authorList>
    </citation>
    <scope>NUCLEOTIDE SEQUENCE</scope>
    <source>
        <strain evidence="1">SG-1</strain>
    </source>
</reference>
<gene>
    <name evidence="1" type="ORF">B0W44_07390</name>
    <name evidence="2" type="ORF">B0W44_15945</name>
</gene>
<dbReference type="EMBL" id="CP019699">
    <property type="protein sequence ID" value="AQS57020.1"/>
    <property type="molecule type" value="Genomic_DNA"/>
</dbReference>